<comment type="pathway">
    <text evidence="3 8">Metabolic intermediate biosynthesis; chorismate biosynthesis; chorismate from D-erythrose 4-phosphate and phosphoenolpyruvate: step 3/7.</text>
</comment>
<evidence type="ECO:0000256" key="10">
    <source>
        <dbReference type="PIRSR" id="PIRSR001399-2"/>
    </source>
</evidence>
<evidence type="ECO:0000313" key="13">
    <source>
        <dbReference type="Proteomes" id="UP000593737"/>
    </source>
</evidence>
<protein>
    <recommendedName>
        <fullName evidence="6 8">3-dehydroquinate dehydratase</fullName>
        <shortName evidence="8">3-dehydroquinase</shortName>
        <ecNumber evidence="6 8">4.2.1.10</ecNumber>
    </recommendedName>
    <alternativeName>
        <fullName evidence="8">Type II DHQase</fullName>
    </alternativeName>
</protein>
<evidence type="ECO:0000256" key="1">
    <source>
        <dbReference type="ARBA" id="ARBA00001864"/>
    </source>
</evidence>
<evidence type="ECO:0000256" key="4">
    <source>
        <dbReference type="ARBA" id="ARBA00011037"/>
    </source>
</evidence>
<feature type="active site" description="Proton acceptor" evidence="8 9">
    <location>
        <position position="31"/>
    </location>
</feature>
<feature type="binding site" evidence="8 10">
    <location>
        <position position="82"/>
    </location>
    <ligand>
        <name>substrate</name>
    </ligand>
</feature>
<name>A0A7S8FEI6_9BACT</name>
<dbReference type="GO" id="GO:0003855">
    <property type="term" value="F:3-dehydroquinate dehydratase activity"/>
    <property type="evidence" value="ECO:0007669"/>
    <property type="project" value="UniProtKB-UniRule"/>
</dbReference>
<dbReference type="PANTHER" id="PTHR21272:SF3">
    <property type="entry name" value="CATABOLIC 3-DEHYDROQUINASE"/>
    <property type="match status" value="1"/>
</dbReference>
<evidence type="ECO:0000256" key="5">
    <source>
        <dbReference type="ARBA" id="ARBA00011193"/>
    </source>
</evidence>
<keyword evidence="7 8" id="KW-0456">Lyase</keyword>
<feature type="binding site" evidence="8 10">
    <location>
        <begin position="109"/>
        <end position="110"/>
    </location>
    <ligand>
        <name>substrate</name>
    </ligand>
</feature>
<dbReference type="InterPro" id="IPR018509">
    <property type="entry name" value="DHquinase_II_CS"/>
</dbReference>
<dbReference type="PIRSF" id="PIRSF001399">
    <property type="entry name" value="DHquinase_II"/>
    <property type="match status" value="1"/>
</dbReference>
<dbReference type="GO" id="GO:0019631">
    <property type="term" value="P:quinate catabolic process"/>
    <property type="evidence" value="ECO:0007669"/>
    <property type="project" value="TreeGrafter"/>
</dbReference>
<dbReference type="InterPro" id="IPR001874">
    <property type="entry name" value="DHquinase_II"/>
</dbReference>
<dbReference type="GO" id="GO:0008652">
    <property type="term" value="P:amino acid biosynthetic process"/>
    <property type="evidence" value="ECO:0007669"/>
    <property type="project" value="UniProtKB-KW"/>
</dbReference>
<evidence type="ECO:0000256" key="6">
    <source>
        <dbReference type="ARBA" id="ARBA00012060"/>
    </source>
</evidence>
<dbReference type="PANTHER" id="PTHR21272">
    <property type="entry name" value="CATABOLIC 3-DEHYDROQUINASE"/>
    <property type="match status" value="1"/>
</dbReference>
<dbReference type="SUPFAM" id="SSF52304">
    <property type="entry name" value="Type II 3-dehydroquinate dehydratase"/>
    <property type="match status" value="1"/>
</dbReference>
<dbReference type="NCBIfam" id="NF003806">
    <property type="entry name" value="PRK05395.1-3"/>
    <property type="match status" value="1"/>
</dbReference>
<dbReference type="GO" id="GO:0009073">
    <property type="term" value="P:aromatic amino acid family biosynthetic process"/>
    <property type="evidence" value="ECO:0007669"/>
    <property type="project" value="UniProtKB-KW"/>
</dbReference>
<organism evidence="12 13">
    <name type="scientific">Candidatus Nitrospira kreftii</name>
    <dbReference type="NCBI Taxonomy" id="2652173"/>
    <lineage>
        <taxon>Bacteria</taxon>
        <taxon>Pseudomonadati</taxon>
        <taxon>Nitrospirota</taxon>
        <taxon>Nitrospiria</taxon>
        <taxon>Nitrospirales</taxon>
        <taxon>Nitrospiraceae</taxon>
        <taxon>Nitrospira</taxon>
    </lineage>
</organism>
<dbReference type="Proteomes" id="UP000593737">
    <property type="component" value="Chromosome"/>
</dbReference>
<sequence>MYWGGVRDMLRILVLHGPNLNLLGNREESIYGAATLAMIDGSLNKLSLELGVELVIRQSNLEGELVNWVQEARNGYHGIIINPAAYTHTSVAIRDALAAVNLPTVEVHLSNIYRREEFRHHSYISGVALAQICGFGPFGYLLALRGLCEQLAEYRAKDIPGIPSAPPGTDTDAH</sequence>
<dbReference type="GO" id="GO:0009423">
    <property type="term" value="P:chorismate biosynthetic process"/>
    <property type="evidence" value="ECO:0007669"/>
    <property type="project" value="UniProtKB-UniRule"/>
</dbReference>
<dbReference type="HAMAP" id="MF_00169">
    <property type="entry name" value="AroQ"/>
    <property type="match status" value="1"/>
</dbReference>
<keyword evidence="8" id="KW-0028">Amino-acid biosynthesis</keyword>
<dbReference type="Gene3D" id="3.40.50.9100">
    <property type="entry name" value="Dehydroquinase, class II"/>
    <property type="match status" value="1"/>
</dbReference>
<evidence type="ECO:0000256" key="11">
    <source>
        <dbReference type="PIRSR" id="PIRSR001399-3"/>
    </source>
</evidence>
<comment type="subunit">
    <text evidence="5 8">Homododecamer.</text>
</comment>
<dbReference type="EC" id="4.2.1.10" evidence="6 8"/>
<feature type="binding site" evidence="8 10">
    <location>
        <position position="95"/>
    </location>
    <ligand>
        <name>substrate</name>
    </ligand>
</feature>
<dbReference type="NCBIfam" id="TIGR01088">
    <property type="entry name" value="aroQ"/>
    <property type="match status" value="1"/>
</dbReference>
<dbReference type="AlphaFoldDB" id="A0A7S8FEI6"/>
<dbReference type="UniPathway" id="UPA00053">
    <property type="reaction ID" value="UER00086"/>
</dbReference>
<evidence type="ECO:0000313" key="12">
    <source>
        <dbReference type="EMBL" id="QPD04342.1"/>
    </source>
</evidence>
<feature type="binding site" evidence="8 10">
    <location>
        <position position="119"/>
    </location>
    <ligand>
        <name>substrate</name>
    </ligand>
</feature>
<dbReference type="NCBIfam" id="NF003805">
    <property type="entry name" value="PRK05395.1-2"/>
    <property type="match status" value="1"/>
</dbReference>
<evidence type="ECO:0000256" key="7">
    <source>
        <dbReference type="ARBA" id="ARBA00023239"/>
    </source>
</evidence>
<proteinExistence type="inferred from homology"/>
<dbReference type="NCBIfam" id="NF003804">
    <property type="entry name" value="PRK05395.1-1"/>
    <property type="match status" value="1"/>
</dbReference>
<gene>
    <name evidence="8" type="primary">aroQ</name>
    <name evidence="12" type="ORF">Nkreftii_002116</name>
</gene>
<evidence type="ECO:0000256" key="9">
    <source>
        <dbReference type="PIRSR" id="PIRSR001399-1"/>
    </source>
</evidence>
<comment type="function">
    <text evidence="2 8">Catalyzes a trans-dehydration via an enolate intermediate.</text>
</comment>
<dbReference type="NCBIfam" id="NF003807">
    <property type="entry name" value="PRK05395.1-4"/>
    <property type="match status" value="1"/>
</dbReference>
<dbReference type="KEGG" id="nkf:Nkreftii_002116"/>
<dbReference type="EMBL" id="CP047423">
    <property type="protein sequence ID" value="QPD04342.1"/>
    <property type="molecule type" value="Genomic_DNA"/>
</dbReference>
<evidence type="ECO:0000256" key="2">
    <source>
        <dbReference type="ARBA" id="ARBA00003924"/>
    </source>
</evidence>
<dbReference type="CDD" id="cd00466">
    <property type="entry name" value="DHQase_II"/>
    <property type="match status" value="1"/>
</dbReference>
<dbReference type="Pfam" id="PF01220">
    <property type="entry name" value="DHquinase_II"/>
    <property type="match status" value="1"/>
</dbReference>
<dbReference type="InterPro" id="IPR036441">
    <property type="entry name" value="DHquinase_II_sf"/>
</dbReference>
<dbReference type="PROSITE" id="PS01029">
    <property type="entry name" value="DEHYDROQUINASE_II"/>
    <property type="match status" value="1"/>
</dbReference>
<feature type="active site" description="Proton donor" evidence="8 9">
    <location>
        <position position="108"/>
    </location>
</feature>
<reference evidence="12 13" key="1">
    <citation type="journal article" date="2020" name="ISME J.">
        <title>Enrichment and physiological characterization of a novel comammox Nitrospira indicates ammonium inhibition of complete nitrification.</title>
        <authorList>
            <person name="Sakoula D."/>
            <person name="Koch H."/>
            <person name="Frank J."/>
            <person name="Jetten M.S.M."/>
            <person name="van Kessel M.A.H.J."/>
            <person name="Lucker S."/>
        </authorList>
    </citation>
    <scope>NUCLEOTIDE SEQUENCE [LARGE SCALE GENOMIC DNA]</scope>
    <source>
        <strain evidence="12">Comreactor17</strain>
    </source>
</reference>
<feature type="site" description="Transition state stabilizer" evidence="8 11">
    <location>
        <position position="26"/>
    </location>
</feature>
<comment type="catalytic activity">
    <reaction evidence="1 8">
        <text>3-dehydroquinate = 3-dehydroshikimate + H2O</text>
        <dbReference type="Rhea" id="RHEA:21096"/>
        <dbReference type="ChEBI" id="CHEBI:15377"/>
        <dbReference type="ChEBI" id="CHEBI:16630"/>
        <dbReference type="ChEBI" id="CHEBI:32364"/>
        <dbReference type="EC" id="4.2.1.10"/>
    </reaction>
</comment>
<comment type="similarity">
    <text evidence="4 8">Belongs to the type-II 3-dehydroquinase family.</text>
</comment>
<accession>A0A7S8FEI6</accession>
<keyword evidence="8" id="KW-0057">Aromatic amino acid biosynthesis</keyword>
<evidence type="ECO:0000256" key="8">
    <source>
        <dbReference type="HAMAP-Rule" id="MF_00169"/>
    </source>
</evidence>
<feature type="binding site" evidence="8 10">
    <location>
        <position position="88"/>
    </location>
    <ligand>
        <name>substrate</name>
    </ligand>
</feature>
<evidence type="ECO:0000256" key="3">
    <source>
        <dbReference type="ARBA" id="ARBA00004902"/>
    </source>
</evidence>